<evidence type="ECO:0000256" key="1">
    <source>
        <dbReference type="SAM" id="MobiDB-lite"/>
    </source>
</evidence>
<dbReference type="EMBL" id="BMAT01010845">
    <property type="protein sequence ID" value="GFR61704.1"/>
    <property type="molecule type" value="Genomic_DNA"/>
</dbReference>
<keyword evidence="3" id="KW-1185">Reference proteome</keyword>
<feature type="region of interest" description="Disordered" evidence="1">
    <location>
        <begin position="431"/>
        <end position="473"/>
    </location>
</feature>
<proteinExistence type="predicted"/>
<organism evidence="2 3">
    <name type="scientific">Elysia marginata</name>
    <dbReference type="NCBI Taxonomy" id="1093978"/>
    <lineage>
        <taxon>Eukaryota</taxon>
        <taxon>Metazoa</taxon>
        <taxon>Spiralia</taxon>
        <taxon>Lophotrochozoa</taxon>
        <taxon>Mollusca</taxon>
        <taxon>Gastropoda</taxon>
        <taxon>Heterobranchia</taxon>
        <taxon>Euthyneura</taxon>
        <taxon>Panpulmonata</taxon>
        <taxon>Sacoglossa</taxon>
        <taxon>Placobranchoidea</taxon>
        <taxon>Plakobranchidae</taxon>
        <taxon>Elysia</taxon>
    </lineage>
</organism>
<reference evidence="2 3" key="1">
    <citation type="journal article" date="2021" name="Elife">
        <title>Chloroplast acquisition without the gene transfer in kleptoplastic sea slugs, Plakobranchus ocellatus.</title>
        <authorList>
            <person name="Maeda T."/>
            <person name="Takahashi S."/>
            <person name="Yoshida T."/>
            <person name="Shimamura S."/>
            <person name="Takaki Y."/>
            <person name="Nagai Y."/>
            <person name="Toyoda A."/>
            <person name="Suzuki Y."/>
            <person name="Arimoto A."/>
            <person name="Ishii H."/>
            <person name="Satoh N."/>
            <person name="Nishiyama T."/>
            <person name="Hasebe M."/>
            <person name="Maruyama T."/>
            <person name="Minagawa J."/>
            <person name="Obokata J."/>
            <person name="Shigenobu S."/>
        </authorList>
    </citation>
    <scope>NUCLEOTIDE SEQUENCE [LARGE SCALE GENOMIC DNA]</scope>
</reference>
<comment type="caution">
    <text evidence="2">The sequence shown here is derived from an EMBL/GenBank/DDBJ whole genome shotgun (WGS) entry which is preliminary data.</text>
</comment>
<feature type="compositionally biased region" description="Polar residues" evidence="1">
    <location>
        <begin position="431"/>
        <end position="444"/>
    </location>
</feature>
<dbReference type="Proteomes" id="UP000762676">
    <property type="component" value="Unassembled WGS sequence"/>
</dbReference>
<name>A0AAV4EM57_9GAST</name>
<feature type="compositionally biased region" description="Polar residues" evidence="1">
    <location>
        <begin position="452"/>
        <end position="473"/>
    </location>
</feature>
<accession>A0AAV4EM57</accession>
<gene>
    <name evidence="2" type="ORF">ElyMa_005439400</name>
</gene>
<evidence type="ECO:0000313" key="2">
    <source>
        <dbReference type="EMBL" id="GFR61704.1"/>
    </source>
</evidence>
<protein>
    <recommendedName>
        <fullName evidence="4">IgGFc-binding protein N-terminal domain-containing protein</fullName>
    </recommendedName>
</protein>
<evidence type="ECO:0000313" key="3">
    <source>
        <dbReference type="Proteomes" id="UP000762676"/>
    </source>
</evidence>
<dbReference type="AlphaFoldDB" id="A0AAV4EM57"/>
<sequence length="473" mass="52010">MLVSYVKVHGKRDSHMDIHTIGKTQETHYQIAALEGFLSDKNVQTRTVVITSDVTFVVSFYYYFYDPHSAPFTSSVLYPVGPESAHYFVLTSTAACSDIPTVENYTASNPIVSNANCLCQTFLLVVAVGIGEVTHVRFEFPPGTAFYFNAGDIEENGFPSQCTSSVQMMQAKPVSEGDTIFHTAPYNLPPPNGVTSLENYRVVALHDDTEVTISSSEGVELGKIVLNRAGEVREFSVPNTELYVIKSNLPVLVYRLSFAAPNKNTNLNDVIMPCLSTPFSLTHSLKNNVGHFFAAMNLDYIHLVVRIYLKYSKSSDLTGLRINDLPYNQSSYNPKEFSGPGVIMLRLDVSGLESIRIWKEGENGTMIPGALYAGHACAGVKGFSGFCSDLEARHSTKLRLSPPVDIADLVRRNFHETATPIVQYGFDVTEQPISPTTESPQSQNETERNLASLPNVTVSPQSSATNAPTNQYI</sequence>
<evidence type="ECO:0008006" key="4">
    <source>
        <dbReference type="Google" id="ProtNLM"/>
    </source>
</evidence>